<dbReference type="GO" id="GO:0022857">
    <property type="term" value="F:transmembrane transporter activity"/>
    <property type="evidence" value="ECO:0007669"/>
    <property type="project" value="InterPro"/>
</dbReference>
<dbReference type="InterPro" id="IPR011701">
    <property type="entry name" value="MFS"/>
</dbReference>
<evidence type="ECO:0000256" key="1">
    <source>
        <dbReference type="SAM" id="Phobius"/>
    </source>
</evidence>
<feature type="transmembrane region" description="Helical" evidence="1">
    <location>
        <begin position="284"/>
        <end position="305"/>
    </location>
</feature>
<organism evidence="3">
    <name type="scientific">hydrothermal vent metagenome</name>
    <dbReference type="NCBI Taxonomy" id="652676"/>
    <lineage>
        <taxon>unclassified sequences</taxon>
        <taxon>metagenomes</taxon>
        <taxon>ecological metagenomes</taxon>
    </lineage>
</organism>
<keyword evidence="1" id="KW-0472">Membrane</keyword>
<feature type="transmembrane region" description="Helical" evidence="1">
    <location>
        <begin position="173"/>
        <end position="194"/>
    </location>
</feature>
<feature type="domain" description="Major facilitator superfamily (MFS) profile" evidence="2">
    <location>
        <begin position="43"/>
        <end position="430"/>
    </location>
</feature>
<feature type="transmembrane region" description="Helical" evidence="1">
    <location>
        <begin position="43"/>
        <end position="66"/>
    </location>
</feature>
<dbReference type="AlphaFoldDB" id="A0A3B0RV41"/>
<feature type="transmembrane region" description="Helical" evidence="1">
    <location>
        <begin position="341"/>
        <end position="366"/>
    </location>
</feature>
<dbReference type="SUPFAM" id="SSF103473">
    <property type="entry name" value="MFS general substrate transporter"/>
    <property type="match status" value="1"/>
</dbReference>
<feature type="transmembrane region" description="Helical" evidence="1">
    <location>
        <begin position="78"/>
        <end position="98"/>
    </location>
</feature>
<feature type="transmembrane region" description="Helical" evidence="1">
    <location>
        <begin position="378"/>
        <end position="398"/>
    </location>
</feature>
<dbReference type="Gene3D" id="1.20.1250.20">
    <property type="entry name" value="MFS general substrate transporter like domains"/>
    <property type="match status" value="2"/>
</dbReference>
<protein>
    <submittedName>
        <fullName evidence="3">Uncharacterized MFS-type transporter</fullName>
    </submittedName>
</protein>
<feature type="transmembrane region" description="Helical" evidence="1">
    <location>
        <begin position="317"/>
        <end position="335"/>
    </location>
</feature>
<keyword evidence="1" id="KW-0812">Transmembrane</keyword>
<dbReference type="InterPro" id="IPR036259">
    <property type="entry name" value="MFS_trans_sf"/>
</dbReference>
<evidence type="ECO:0000313" key="3">
    <source>
        <dbReference type="EMBL" id="VAV95839.1"/>
    </source>
</evidence>
<dbReference type="InterPro" id="IPR020846">
    <property type="entry name" value="MFS_dom"/>
</dbReference>
<feature type="transmembrane region" description="Helical" evidence="1">
    <location>
        <begin position="110"/>
        <end position="133"/>
    </location>
</feature>
<dbReference type="PANTHER" id="PTHR11360:SF308">
    <property type="entry name" value="BLL3089 PROTEIN"/>
    <property type="match status" value="1"/>
</dbReference>
<name>A0A3B0RV41_9ZZZZ</name>
<dbReference type="InterPro" id="IPR050327">
    <property type="entry name" value="Proton-linked_MCT"/>
</dbReference>
<proteinExistence type="predicted"/>
<feature type="transmembrane region" description="Helical" evidence="1">
    <location>
        <begin position="200"/>
        <end position="218"/>
    </location>
</feature>
<dbReference type="EMBL" id="UOEC01000130">
    <property type="protein sequence ID" value="VAV95839.1"/>
    <property type="molecule type" value="Genomic_DNA"/>
</dbReference>
<gene>
    <name evidence="3" type="ORF">MNBD_ALPHA08-2451</name>
</gene>
<dbReference type="Pfam" id="PF07690">
    <property type="entry name" value="MFS_1"/>
    <property type="match status" value="1"/>
</dbReference>
<dbReference type="PROSITE" id="PS50850">
    <property type="entry name" value="MFS"/>
    <property type="match status" value="1"/>
</dbReference>
<keyword evidence="1" id="KW-1133">Transmembrane helix</keyword>
<evidence type="ECO:0000259" key="2">
    <source>
        <dbReference type="PROSITE" id="PS50850"/>
    </source>
</evidence>
<feature type="transmembrane region" description="Helical" evidence="1">
    <location>
        <begin position="139"/>
        <end position="161"/>
    </location>
</feature>
<dbReference type="PANTHER" id="PTHR11360">
    <property type="entry name" value="MONOCARBOXYLATE TRANSPORTER"/>
    <property type="match status" value="1"/>
</dbReference>
<reference evidence="3" key="1">
    <citation type="submission" date="2018-06" db="EMBL/GenBank/DDBJ databases">
        <authorList>
            <person name="Zhirakovskaya E."/>
        </authorList>
    </citation>
    <scope>NUCLEOTIDE SEQUENCE</scope>
</reference>
<feature type="transmembrane region" description="Helical" evidence="1">
    <location>
        <begin position="404"/>
        <end position="425"/>
    </location>
</feature>
<accession>A0A3B0RV41</accession>
<sequence length="438" mass="46734">MTGRHGGARVTIATDTNKAGVFSADNLCGSMDYIRFLKNNLRWLMAGALLTLASTFGQTYFIALFGSQIREAFSLTHGGFGFVYMIATLASAVTLVWLGQLADVMRLKTLGLATIAGLTVAAFSMGFATSWIWLAISLYLLRLFGQGMMSHVAMTAMARWFNSHRGRALSVASLGHAVGEAILPGLAVVALLYVGWRETWLLAAGILALVIAPVFFFLTRKERAIGKVAGDAENSDDGAHWQRRQVLRDWLFYAMLPGTLASSFIVTVVFFHQAYLVETKGWSMAVWGGFYPFFAVAATVVALAVGWAVDRWSARQLLSVYLLPLALAVVIFAYGQNQAAGLAGMIAIGGSVGAAQTLSSAVWAELYGTAHLGSIKALTAAGGVLASAIGPGLTGYLLDIGVSLESIFVAMAVYCVVMSALFLLLQPILMSERKPGSN</sequence>
<feature type="transmembrane region" description="Helical" evidence="1">
    <location>
        <begin position="250"/>
        <end position="272"/>
    </location>
</feature>